<feature type="region of interest" description="Disordered" evidence="1">
    <location>
        <begin position="1"/>
        <end position="52"/>
    </location>
</feature>
<dbReference type="AlphaFoldDB" id="A0A194VJ15"/>
<dbReference type="EMBL" id="KN796116">
    <property type="protein sequence ID" value="KUI63973.1"/>
    <property type="molecule type" value="Genomic_DNA"/>
</dbReference>
<feature type="compositionally biased region" description="Polar residues" evidence="1">
    <location>
        <begin position="313"/>
        <end position="340"/>
    </location>
</feature>
<feature type="compositionally biased region" description="Polar residues" evidence="1">
    <location>
        <begin position="347"/>
        <end position="361"/>
    </location>
</feature>
<name>A0A194VJ15_CYTMA</name>
<protein>
    <submittedName>
        <fullName evidence="2">Uncharacterized protein</fullName>
    </submittedName>
</protein>
<feature type="compositionally biased region" description="Polar residues" evidence="1">
    <location>
        <begin position="280"/>
        <end position="291"/>
    </location>
</feature>
<feature type="region of interest" description="Disordered" evidence="1">
    <location>
        <begin position="172"/>
        <end position="193"/>
    </location>
</feature>
<feature type="region of interest" description="Disordered" evidence="1">
    <location>
        <begin position="86"/>
        <end position="146"/>
    </location>
</feature>
<keyword evidence="3" id="KW-1185">Reference proteome</keyword>
<dbReference type="OrthoDB" id="5401193at2759"/>
<feature type="region of interest" description="Disordered" evidence="1">
    <location>
        <begin position="207"/>
        <end position="388"/>
    </location>
</feature>
<sequence length="388" mass="41232">MSYYGDAQWPASAGSQPGWDHQTPPTRSGLPPNNSRDSATIDTLRPGASSTIPREEATAFWYQFEEVERAIENLVKSGKMFGAPGGRREFQPPFLPPGPARFYPIIDPRGPGGPQRPHSIEHQSSRGSNEAEQMMQAKRRMAAQRERELRNYHQEQQYNRTSITDIQFGAATITPKPERALSPSGMSEEARRELIARQRSALYGEGPFAQAGGYVDETGTPRPGVPIHHGGPSSLRGPSPLTYESGPQPPNEPMSGGPRDRASSNASPASNPPGNRGPLEQTSRTTNSSPGGENGKAVAGKTVAPIGTRPSAPANSQGPSNPSLQRQSTTPLPSPLNQSYHAPGSGEATTSSGPSNPTSAGSEAPVGLGSWPQRGQPWGPKAQTSVWG</sequence>
<reference evidence="2" key="1">
    <citation type="submission" date="2014-12" db="EMBL/GenBank/DDBJ databases">
        <title>Genome Sequence of Valsa Canker Pathogens Uncovers a Specific Adaption of Colonization on Woody Bark.</title>
        <authorList>
            <person name="Yin Z."/>
            <person name="Liu H."/>
            <person name="Gao X."/>
            <person name="Li Z."/>
            <person name="Song N."/>
            <person name="Ke X."/>
            <person name="Dai Q."/>
            <person name="Wu Y."/>
            <person name="Sun Y."/>
            <person name="Xu J.-R."/>
            <person name="Kang Z.K."/>
            <person name="Wang L."/>
            <person name="Huang L."/>
        </authorList>
    </citation>
    <scope>NUCLEOTIDE SEQUENCE [LARGE SCALE GENOMIC DNA]</scope>
    <source>
        <strain evidence="2">03-8</strain>
    </source>
</reference>
<evidence type="ECO:0000313" key="3">
    <source>
        <dbReference type="Proteomes" id="UP000078559"/>
    </source>
</evidence>
<gene>
    <name evidence="2" type="ORF">VM1G_10765</name>
</gene>
<evidence type="ECO:0000313" key="2">
    <source>
        <dbReference type="EMBL" id="KUI63973.1"/>
    </source>
</evidence>
<feature type="compositionally biased region" description="Polar residues" evidence="1">
    <location>
        <begin position="23"/>
        <end position="41"/>
    </location>
</feature>
<dbReference type="Proteomes" id="UP000078559">
    <property type="component" value="Unassembled WGS sequence"/>
</dbReference>
<organism evidence="2 3">
    <name type="scientific">Cytospora mali</name>
    <name type="common">Apple Valsa canker fungus</name>
    <name type="synonym">Valsa mali</name>
    <dbReference type="NCBI Taxonomy" id="578113"/>
    <lineage>
        <taxon>Eukaryota</taxon>
        <taxon>Fungi</taxon>
        <taxon>Dikarya</taxon>
        <taxon>Ascomycota</taxon>
        <taxon>Pezizomycotina</taxon>
        <taxon>Sordariomycetes</taxon>
        <taxon>Sordariomycetidae</taxon>
        <taxon>Diaporthales</taxon>
        <taxon>Cytosporaceae</taxon>
        <taxon>Cytospora</taxon>
    </lineage>
</organism>
<accession>A0A194VJ15</accession>
<proteinExistence type="predicted"/>
<feature type="compositionally biased region" description="Low complexity" evidence="1">
    <location>
        <begin position="263"/>
        <end position="276"/>
    </location>
</feature>
<evidence type="ECO:0000256" key="1">
    <source>
        <dbReference type="SAM" id="MobiDB-lite"/>
    </source>
</evidence>
<dbReference type="SMR" id="A0A194VJ15"/>